<evidence type="ECO:0000256" key="3">
    <source>
        <dbReference type="ARBA" id="ARBA00012953"/>
    </source>
</evidence>
<evidence type="ECO:0000313" key="10">
    <source>
        <dbReference type="Proteomes" id="UP000003959"/>
    </source>
</evidence>
<evidence type="ECO:0000256" key="8">
    <source>
        <dbReference type="HAMAP-Rule" id="MF_00490"/>
    </source>
</evidence>
<dbReference type="FunFam" id="3.90.1560.10:FF:000001">
    <property type="entry name" value="Probable 2-phosphosulfolactate phosphatase"/>
    <property type="match status" value="1"/>
</dbReference>
<dbReference type="HOGENOM" id="CLU_070028_0_1_3"/>
<comment type="catalytic activity">
    <reaction evidence="7 8">
        <text>(2R)-O-phospho-3-sulfolactate + H2O = (2R)-3-sulfolactate + phosphate</text>
        <dbReference type="Rhea" id="RHEA:23416"/>
        <dbReference type="ChEBI" id="CHEBI:15377"/>
        <dbReference type="ChEBI" id="CHEBI:15597"/>
        <dbReference type="ChEBI" id="CHEBI:43474"/>
        <dbReference type="ChEBI" id="CHEBI:58738"/>
        <dbReference type="EC" id="3.1.3.71"/>
    </reaction>
</comment>
<dbReference type="EMBL" id="GL890852">
    <property type="protein sequence ID" value="EGJ33280.1"/>
    <property type="molecule type" value="Genomic_DNA"/>
</dbReference>
<dbReference type="AlphaFoldDB" id="F4XQ51"/>
<organism evidence="9 10">
    <name type="scientific">Moorena producens 3L</name>
    <dbReference type="NCBI Taxonomy" id="489825"/>
    <lineage>
        <taxon>Bacteria</taxon>
        <taxon>Bacillati</taxon>
        <taxon>Cyanobacteriota</taxon>
        <taxon>Cyanophyceae</taxon>
        <taxon>Coleofasciculales</taxon>
        <taxon>Coleofasciculaceae</taxon>
        <taxon>Moorena</taxon>
    </lineage>
</organism>
<comment type="cofactor">
    <cofactor evidence="1 8">
        <name>Mg(2+)</name>
        <dbReference type="ChEBI" id="CHEBI:18420"/>
    </cofactor>
</comment>
<comment type="similarity">
    <text evidence="2 8">Belongs to the ComB family.</text>
</comment>
<evidence type="ECO:0000256" key="6">
    <source>
        <dbReference type="ARBA" id="ARBA00022842"/>
    </source>
</evidence>
<dbReference type="HAMAP" id="MF_00490">
    <property type="entry name" value="ComB"/>
    <property type="match status" value="1"/>
</dbReference>
<dbReference type="Proteomes" id="UP000003959">
    <property type="component" value="Unassembled WGS sequence"/>
</dbReference>
<dbReference type="EC" id="3.1.3.71" evidence="3 8"/>
<dbReference type="GO" id="GO:0000287">
    <property type="term" value="F:magnesium ion binding"/>
    <property type="evidence" value="ECO:0007669"/>
    <property type="project" value="UniProtKB-UniRule"/>
</dbReference>
<dbReference type="NCBIfam" id="NF002056">
    <property type="entry name" value="PRK00886.1-5"/>
    <property type="match status" value="1"/>
</dbReference>
<dbReference type="PANTHER" id="PTHR37311:SF1">
    <property type="entry name" value="2-PHOSPHOSULFOLACTATE PHOSPHATASE-RELATED"/>
    <property type="match status" value="1"/>
</dbReference>
<evidence type="ECO:0000256" key="5">
    <source>
        <dbReference type="ARBA" id="ARBA00022801"/>
    </source>
</evidence>
<dbReference type="Pfam" id="PF04029">
    <property type="entry name" value="2-ph_phosp"/>
    <property type="match status" value="1"/>
</dbReference>
<sequence>MWLSCPINWDAIRLTGLIFKINEAGYVNENFSSPKNNYIQAVKLSIYHTPEETPTDTLPDCAIAIDVLRATTTMATALNAGAEAVQVFSDIDQLMEISEQWPTDKRLRAGERGGKMVEGCDLGNSPLICTPERVQGRRLFISTTNGTRALQRVQNSPVVLAAALVNRVAAVEYLLTHKPDSIWLVGSGWEGAYSLEDTVCAGAISQRLMEETGDSVDDIAGNDEVIGAIALYSQWQDKLLEMFYHASHGKRLLRLNGHEDLKYCAQTDVLDALPIQKEPGVLVKNPVNR</sequence>
<dbReference type="GO" id="GO:0050532">
    <property type="term" value="F:2-phosphosulfolactate phosphatase activity"/>
    <property type="evidence" value="ECO:0007669"/>
    <property type="project" value="UniProtKB-UniRule"/>
</dbReference>
<name>F4XQ51_9CYAN</name>
<dbReference type="SUPFAM" id="SSF142823">
    <property type="entry name" value="ComB-like"/>
    <property type="match status" value="1"/>
</dbReference>
<keyword evidence="10" id="KW-1185">Reference proteome</keyword>
<evidence type="ECO:0000256" key="2">
    <source>
        <dbReference type="ARBA" id="ARBA00009997"/>
    </source>
</evidence>
<dbReference type="PANTHER" id="PTHR37311">
    <property type="entry name" value="2-PHOSPHOSULFOLACTATE PHOSPHATASE-RELATED"/>
    <property type="match status" value="1"/>
</dbReference>
<evidence type="ECO:0000256" key="1">
    <source>
        <dbReference type="ARBA" id="ARBA00001946"/>
    </source>
</evidence>
<dbReference type="eggNOG" id="COG2045">
    <property type="taxonomic scope" value="Bacteria"/>
</dbReference>
<keyword evidence="5 8" id="KW-0378">Hydrolase</keyword>
<evidence type="ECO:0000256" key="4">
    <source>
        <dbReference type="ARBA" id="ARBA00021948"/>
    </source>
</evidence>
<dbReference type="GO" id="GO:0050545">
    <property type="term" value="F:sulfopyruvate decarboxylase activity"/>
    <property type="evidence" value="ECO:0007669"/>
    <property type="project" value="TreeGrafter"/>
</dbReference>
<protein>
    <recommendedName>
        <fullName evidence="4 8">Probable 2-phosphosulfolactate phosphatase</fullName>
        <ecNumber evidence="3 8">3.1.3.71</ecNumber>
    </recommendedName>
</protein>
<evidence type="ECO:0000256" key="7">
    <source>
        <dbReference type="ARBA" id="ARBA00033711"/>
    </source>
</evidence>
<dbReference type="Gene3D" id="3.90.1560.10">
    <property type="entry name" value="ComB-like"/>
    <property type="match status" value="1"/>
</dbReference>
<dbReference type="InterPro" id="IPR036702">
    <property type="entry name" value="ComB-like_sf"/>
</dbReference>
<accession>F4XQ51</accession>
<evidence type="ECO:0000313" key="9">
    <source>
        <dbReference type="EMBL" id="EGJ33280.1"/>
    </source>
</evidence>
<proteinExistence type="inferred from homology"/>
<reference evidence="10" key="1">
    <citation type="journal article" date="2011" name="Proc. Natl. Acad. Sci. U.S.A.">
        <title>Genomic insights into the physiology and ecology of the marine filamentous cyanobacterium Lyngbya majuscula.</title>
        <authorList>
            <person name="Jones A.C."/>
            <person name="Monroe E.A."/>
            <person name="Podell S."/>
            <person name="Hess W.R."/>
            <person name="Klages S."/>
            <person name="Esquenazi E."/>
            <person name="Niessen S."/>
            <person name="Hoover H."/>
            <person name="Rothmann M."/>
            <person name="Lasken R.S."/>
            <person name="Yates J.R.III."/>
            <person name="Reinhardt R."/>
            <person name="Kube M."/>
            <person name="Burkart M.D."/>
            <person name="Allen E.E."/>
            <person name="Dorrestein P.C."/>
            <person name="Gerwick W.H."/>
            <person name="Gerwick L."/>
        </authorList>
    </citation>
    <scope>NUCLEOTIDE SEQUENCE [LARGE SCALE GENOMIC DNA]</scope>
    <source>
        <strain evidence="10">3L</strain>
    </source>
</reference>
<gene>
    <name evidence="8" type="primary">comB</name>
    <name evidence="9" type="ORF">LYNGBM3L_37830</name>
</gene>
<keyword evidence="6 8" id="KW-0460">Magnesium</keyword>
<dbReference type="InterPro" id="IPR005238">
    <property type="entry name" value="ComB-like"/>
</dbReference>